<evidence type="ECO:0000256" key="4">
    <source>
        <dbReference type="ARBA" id="ARBA00023163"/>
    </source>
</evidence>
<organism evidence="7">
    <name type="scientific">hydrothermal vent metagenome</name>
    <dbReference type="NCBI Taxonomy" id="652676"/>
    <lineage>
        <taxon>unclassified sequences</taxon>
        <taxon>metagenomes</taxon>
        <taxon>ecological metagenomes</taxon>
    </lineage>
</organism>
<dbReference type="PANTHER" id="PTHR32071:SF113">
    <property type="entry name" value="ALGINATE BIOSYNTHESIS TRANSCRIPTIONAL REGULATORY PROTEIN ALGB"/>
    <property type="match status" value="1"/>
</dbReference>
<feature type="domain" description="PAS" evidence="6">
    <location>
        <begin position="56"/>
        <end position="104"/>
    </location>
</feature>
<sequence length="505" mass="57265">MFQKRPFLNDGETAFFFSLQQVLHEQIATLKGLAYTLLEIIQNISEPGERMKSKPPSEQISTALNILKEAVFVYDQNMVIKRFNSAAEKITGFKKEEVIGQKCVTLFKKHVCINNCDLCMVAKTSQELVRFESPFYRKDAQKRFGQFNAGLLKKGPDGQLEVLVALTDITEIVALRDALKEHTPFHKIIGKSRSMTALYQTVKNTAYFDSSVLLKGETGTGKELVAQAIHLESLRRKKKLVKVNCASFSDTLLESELFGHVKGAFTGAVKDRVGRFEEGDGGTVFLDEIGDLNLGIQVKLLRVLQEKEIERVGENRSRKIDFRLIVATNKDLEEEISKGHFRKDLFYRLNVIPIQIPPLRERKDDIPDLATHFMKHWRGKSLKKISGLSRNALRKLIDYDWPGNIRELENAIEHACVKCSDGTIQAQDLPYFLNPNTVQETGTKKPRKKISKKMILDTLKEANGNKSEAARQLGLHRITLWRKMQHLKLLSPLGKGGLSRAGFTR</sequence>
<dbReference type="InterPro" id="IPR058031">
    <property type="entry name" value="AAA_lid_NorR"/>
</dbReference>
<dbReference type="Pfam" id="PF25601">
    <property type="entry name" value="AAA_lid_14"/>
    <property type="match status" value="1"/>
</dbReference>
<keyword evidence="3" id="KW-0805">Transcription regulation</keyword>
<evidence type="ECO:0000256" key="3">
    <source>
        <dbReference type="ARBA" id="ARBA00023015"/>
    </source>
</evidence>
<dbReference type="PROSITE" id="PS00688">
    <property type="entry name" value="SIGMA54_INTERACT_3"/>
    <property type="match status" value="1"/>
</dbReference>
<evidence type="ECO:0000313" key="7">
    <source>
        <dbReference type="EMBL" id="VAX28212.1"/>
    </source>
</evidence>
<dbReference type="PROSITE" id="PS50112">
    <property type="entry name" value="PAS"/>
    <property type="match status" value="1"/>
</dbReference>
<dbReference type="CDD" id="cd00130">
    <property type="entry name" value="PAS"/>
    <property type="match status" value="1"/>
</dbReference>
<dbReference type="InterPro" id="IPR025662">
    <property type="entry name" value="Sigma_54_int_dom_ATP-bd_1"/>
</dbReference>
<dbReference type="SUPFAM" id="SSF46689">
    <property type="entry name" value="Homeodomain-like"/>
    <property type="match status" value="1"/>
</dbReference>
<keyword evidence="1" id="KW-0547">Nucleotide-binding</keyword>
<dbReference type="Gene3D" id="3.40.50.300">
    <property type="entry name" value="P-loop containing nucleotide triphosphate hydrolases"/>
    <property type="match status" value="1"/>
</dbReference>
<feature type="domain" description="Sigma-54 factor interaction" evidence="5">
    <location>
        <begin position="188"/>
        <end position="417"/>
    </location>
</feature>
<dbReference type="SMART" id="SM00382">
    <property type="entry name" value="AAA"/>
    <property type="match status" value="1"/>
</dbReference>
<dbReference type="SUPFAM" id="SSF52540">
    <property type="entry name" value="P-loop containing nucleoside triphosphate hydrolases"/>
    <property type="match status" value="1"/>
</dbReference>
<protein>
    <submittedName>
        <fullName evidence="7">Response regulator of zinc sigma-54-dependent two-component system</fullName>
    </submittedName>
</protein>
<dbReference type="InterPro" id="IPR002197">
    <property type="entry name" value="HTH_Fis"/>
</dbReference>
<dbReference type="InterPro" id="IPR025944">
    <property type="entry name" value="Sigma_54_int_dom_CS"/>
</dbReference>
<dbReference type="AlphaFoldDB" id="A0A3B1CIZ8"/>
<dbReference type="CDD" id="cd00009">
    <property type="entry name" value="AAA"/>
    <property type="match status" value="1"/>
</dbReference>
<dbReference type="PANTHER" id="PTHR32071">
    <property type="entry name" value="TRANSCRIPTIONAL REGULATORY PROTEIN"/>
    <property type="match status" value="1"/>
</dbReference>
<dbReference type="GO" id="GO:0006355">
    <property type="term" value="P:regulation of DNA-templated transcription"/>
    <property type="evidence" value="ECO:0007669"/>
    <property type="project" value="InterPro"/>
</dbReference>
<dbReference type="InterPro" id="IPR035965">
    <property type="entry name" value="PAS-like_dom_sf"/>
</dbReference>
<dbReference type="Pfam" id="PF00158">
    <property type="entry name" value="Sigma54_activat"/>
    <property type="match status" value="1"/>
</dbReference>
<keyword evidence="2" id="KW-0067">ATP-binding</keyword>
<dbReference type="InterPro" id="IPR000014">
    <property type="entry name" value="PAS"/>
</dbReference>
<dbReference type="GO" id="GO:0005524">
    <property type="term" value="F:ATP binding"/>
    <property type="evidence" value="ECO:0007669"/>
    <property type="project" value="UniProtKB-KW"/>
</dbReference>
<dbReference type="Pfam" id="PF02954">
    <property type="entry name" value="HTH_8"/>
    <property type="match status" value="1"/>
</dbReference>
<accession>A0A3B1CIZ8</accession>
<dbReference type="InterPro" id="IPR027417">
    <property type="entry name" value="P-loop_NTPase"/>
</dbReference>
<dbReference type="NCBIfam" id="TIGR00229">
    <property type="entry name" value="sensory_box"/>
    <property type="match status" value="1"/>
</dbReference>
<evidence type="ECO:0000259" key="6">
    <source>
        <dbReference type="PROSITE" id="PS50112"/>
    </source>
</evidence>
<dbReference type="GO" id="GO:0043565">
    <property type="term" value="F:sequence-specific DNA binding"/>
    <property type="evidence" value="ECO:0007669"/>
    <property type="project" value="InterPro"/>
</dbReference>
<gene>
    <name evidence="7" type="ORF">MNBD_NITROSPIRAE01-2360</name>
</gene>
<dbReference type="PRINTS" id="PR01590">
    <property type="entry name" value="HTHFIS"/>
</dbReference>
<reference evidence="7" key="1">
    <citation type="submission" date="2018-06" db="EMBL/GenBank/DDBJ databases">
        <authorList>
            <person name="Zhirakovskaya E."/>
        </authorList>
    </citation>
    <scope>NUCLEOTIDE SEQUENCE</scope>
</reference>
<dbReference type="Gene3D" id="1.10.10.60">
    <property type="entry name" value="Homeodomain-like"/>
    <property type="match status" value="1"/>
</dbReference>
<dbReference type="PROSITE" id="PS00675">
    <property type="entry name" value="SIGMA54_INTERACT_1"/>
    <property type="match status" value="1"/>
</dbReference>
<name>A0A3B1CIZ8_9ZZZZ</name>
<evidence type="ECO:0000256" key="2">
    <source>
        <dbReference type="ARBA" id="ARBA00022840"/>
    </source>
</evidence>
<dbReference type="Pfam" id="PF13426">
    <property type="entry name" value="PAS_9"/>
    <property type="match status" value="1"/>
</dbReference>
<dbReference type="Gene3D" id="1.10.8.60">
    <property type="match status" value="1"/>
</dbReference>
<dbReference type="EMBL" id="UOGF01000035">
    <property type="protein sequence ID" value="VAX28212.1"/>
    <property type="molecule type" value="Genomic_DNA"/>
</dbReference>
<dbReference type="SUPFAM" id="SSF55785">
    <property type="entry name" value="PYP-like sensor domain (PAS domain)"/>
    <property type="match status" value="1"/>
</dbReference>
<dbReference type="InterPro" id="IPR009057">
    <property type="entry name" value="Homeodomain-like_sf"/>
</dbReference>
<dbReference type="FunFam" id="3.40.50.300:FF:000006">
    <property type="entry name" value="DNA-binding transcriptional regulator NtrC"/>
    <property type="match status" value="1"/>
</dbReference>
<dbReference type="InterPro" id="IPR003593">
    <property type="entry name" value="AAA+_ATPase"/>
</dbReference>
<evidence type="ECO:0000256" key="1">
    <source>
        <dbReference type="ARBA" id="ARBA00022741"/>
    </source>
</evidence>
<dbReference type="InterPro" id="IPR002078">
    <property type="entry name" value="Sigma_54_int"/>
</dbReference>
<dbReference type="PROSITE" id="PS50045">
    <property type="entry name" value="SIGMA54_INTERACT_4"/>
    <property type="match status" value="1"/>
</dbReference>
<evidence type="ECO:0000259" key="5">
    <source>
        <dbReference type="PROSITE" id="PS50045"/>
    </source>
</evidence>
<dbReference type="Gene3D" id="3.30.450.20">
    <property type="entry name" value="PAS domain"/>
    <property type="match status" value="1"/>
</dbReference>
<proteinExistence type="predicted"/>
<keyword evidence="4" id="KW-0804">Transcription</keyword>